<dbReference type="RefSeq" id="WP_154559909.1">
    <property type="nucleotide sequence ID" value="NZ_VOSW01000019.1"/>
</dbReference>
<accession>A0A6N6WHY8</accession>
<evidence type="ECO:0000313" key="1">
    <source>
        <dbReference type="EMBL" id="KAE8759639.1"/>
    </source>
</evidence>
<protein>
    <submittedName>
        <fullName evidence="1">Uncharacterized protein</fullName>
    </submittedName>
</protein>
<proteinExistence type="predicted"/>
<organism evidence="1 2">
    <name type="scientific">Paraburkholderia madseniana</name>
    <dbReference type="NCBI Taxonomy" id="2599607"/>
    <lineage>
        <taxon>Bacteria</taxon>
        <taxon>Pseudomonadati</taxon>
        <taxon>Pseudomonadota</taxon>
        <taxon>Betaproteobacteria</taxon>
        <taxon>Burkholderiales</taxon>
        <taxon>Burkholderiaceae</taxon>
        <taxon>Paraburkholderia</taxon>
    </lineage>
</organism>
<comment type="caution">
    <text evidence="1">The sequence shown here is derived from an EMBL/GenBank/DDBJ whole genome shotgun (WGS) entry which is preliminary data.</text>
</comment>
<dbReference type="OrthoDB" id="9101662at2"/>
<evidence type="ECO:0000313" key="2">
    <source>
        <dbReference type="Proteomes" id="UP000463700"/>
    </source>
</evidence>
<dbReference type="Proteomes" id="UP000463700">
    <property type="component" value="Unassembled WGS sequence"/>
</dbReference>
<sequence>MSKKMRGMSKGREMSTKELNKLLRDVFDSVPFDFTEDAELHSEQPLMYSIGQMLIKFQRPPESPKTYVYAAEKAITEFFHQRDKWQRDLPSFTGPYIFSVGDQQTCTIEVRSRYALDHISVRRTRNNLTIVLPHPRKWMRVGLGWLFEPPCPCGGPKCIPAPWRNTICQNGY</sequence>
<name>A0A6N6WHY8_9BURK</name>
<gene>
    <name evidence="1" type="ORF">FSO04_12090</name>
</gene>
<dbReference type="EMBL" id="VOSW01000019">
    <property type="protein sequence ID" value="KAE8759639.1"/>
    <property type="molecule type" value="Genomic_DNA"/>
</dbReference>
<dbReference type="AlphaFoldDB" id="A0A6N6WHY8"/>
<reference evidence="1 2" key="1">
    <citation type="journal article" date="2020" name="Int. J. Syst. Evol. Microbiol.">
        <title>Paraburkholderia madseniana sp. nov., a phenolic acid-degrading bacterium isolated from acidic forest soil.</title>
        <authorList>
            <person name="Wilhelm R.C."/>
            <person name="Murphy S.J.L."/>
            <person name="Feriancek N.M."/>
            <person name="Karasz D.C."/>
            <person name="DeRito C.M."/>
            <person name="Newman J.D."/>
            <person name="Buckley D.H."/>
        </authorList>
    </citation>
    <scope>NUCLEOTIDE SEQUENCE [LARGE SCALE GENOMIC DNA]</scope>
    <source>
        <strain evidence="1 2">RP11</strain>
    </source>
</reference>